<keyword evidence="1" id="KW-0812">Transmembrane</keyword>
<dbReference type="EMBL" id="FQUS01000041">
    <property type="protein sequence ID" value="SHG63443.1"/>
    <property type="molecule type" value="Genomic_DNA"/>
</dbReference>
<evidence type="ECO:0000313" key="3">
    <source>
        <dbReference type="EMBL" id="SHG63443.1"/>
    </source>
</evidence>
<evidence type="ECO:0000259" key="2">
    <source>
        <dbReference type="Pfam" id="PF11141"/>
    </source>
</evidence>
<feature type="domain" description="DUF2914" evidence="2">
    <location>
        <begin position="281"/>
        <end position="348"/>
    </location>
</feature>
<feature type="transmembrane region" description="Helical" evidence="1">
    <location>
        <begin position="159"/>
        <end position="181"/>
    </location>
</feature>
<keyword evidence="1" id="KW-1133">Transmembrane helix</keyword>
<keyword evidence="4" id="KW-1185">Reference proteome</keyword>
<dbReference type="STRING" id="1194090.SAMN05443144_1415"/>
<evidence type="ECO:0000313" key="4">
    <source>
        <dbReference type="Proteomes" id="UP000184041"/>
    </source>
</evidence>
<gene>
    <name evidence="3" type="ORF">SAMN05443144_1415</name>
</gene>
<feature type="transmembrane region" description="Helical" evidence="1">
    <location>
        <begin position="38"/>
        <end position="59"/>
    </location>
</feature>
<feature type="transmembrane region" description="Helical" evidence="1">
    <location>
        <begin position="193"/>
        <end position="213"/>
    </location>
</feature>
<dbReference type="RefSeq" id="WP_073068525.1">
    <property type="nucleotide sequence ID" value="NZ_FQUS01000041.1"/>
</dbReference>
<reference evidence="3 4" key="1">
    <citation type="submission" date="2016-11" db="EMBL/GenBank/DDBJ databases">
        <authorList>
            <person name="Jaros S."/>
            <person name="Januszkiewicz K."/>
            <person name="Wedrychowicz H."/>
        </authorList>
    </citation>
    <scope>NUCLEOTIDE SEQUENCE [LARGE SCALE GENOMIC DNA]</scope>
    <source>
        <strain evidence="3 4">DSM 21986</strain>
    </source>
</reference>
<evidence type="ECO:0000256" key="1">
    <source>
        <dbReference type="SAM" id="Phobius"/>
    </source>
</evidence>
<name>A0A1M5LGE3_9BACT</name>
<sequence>MVSRVKSFLNRHKKYAPVLFFIGGFIWDSLTLGRIDGWYSNTVLFLYLIGLTICLYIFNLVDDNHWDGTFLKPYQEYAPLAVQFFLGGLSSAYVIFFFQSVSLTKTVVFFLILVVLLLSNELLKHRISNKYLQFGAYLFVTFTFFTFFLPILLGQMSTFIFIISGLLGLSCTALLVAYLYFRSPSTRAEINGWKITGLTLGIYLFINGCYYFNLIPPVPMSLQSGMPAYNVQKTDGSFEVTYEKPNTLYRIWETHSQTFHYAEGDTVFVYTSIFAPTDLKKSVQHVWQWLDPGTNSWQTSDTIGYEVIGGRKKGFRGFTYKTNIHPGHWRVNVTTTEGLVLGVIGFEVVRDSTFEKSELTTQIFN</sequence>
<dbReference type="Pfam" id="PF11141">
    <property type="entry name" value="DUF2914"/>
    <property type="match status" value="1"/>
</dbReference>
<dbReference type="InterPro" id="IPR022606">
    <property type="entry name" value="DUF2914"/>
</dbReference>
<feature type="transmembrane region" description="Helical" evidence="1">
    <location>
        <begin position="107"/>
        <end position="123"/>
    </location>
</feature>
<dbReference type="OrthoDB" id="9779877at2"/>
<proteinExistence type="predicted"/>
<accession>A0A1M5LGE3</accession>
<organism evidence="3 4">
    <name type="scientific">Fodinibius roseus</name>
    <dbReference type="NCBI Taxonomy" id="1194090"/>
    <lineage>
        <taxon>Bacteria</taxon>
        <taxon>Pseudomonadati</taxon>
        <taxon>Balneolota</taxon>
        <taxon>Balneolia</taxon>
        <taxon>Balneolales</taxon>
        <taxon>Balneolaceae</taxon>
        <taxon>Fodinibius</taxon>
    </lineage>
</organism>
<feature type="transmembrane region" description="Helical" evidence="1">
    <location>
        <begin position="135"/>
        <end position="153"/>
    </location>
</feature>
<dbReference type="Proteomes" id="UP000184041">
    <property type="component" value="Unassembled WGS sequence"/>
</dbReference>
<dbReference type="AlphaFoldDB" id="A0A1M5LGE3"/>
<protein>
    <recommendedName>
        <fullName evidence="2">DUF2914 domain-containing protein</fullName>
    </recommendedName>
</protein>
<keyword evidence="1" id="KW-0472">Membrane</keyword>
<feature type="transmembrane region" description="Helical" evidence="1">
    <location>
        <begin position="15"/>
        <end position="32"/>
    </location>
</feature>